<dbReference type="PROSITE" id="PS50086">
    <property type="entry name" value="TBC_RABGAP"/>
    <property type="match status" value="1"/>
</dbReference>
<feature type="domain" description="Rab-GAP TBC" evidence="1">
    <location>
        <begin position="109"/>
        <end position="189"/>
    </location>
</feature>
<evidence type="ECO:0000313" key="2">
    <source>
        <dbReference type="EMBL" id="CAF5006653.1"/>
    </source>
</evidence>
<feature type="non-terminal residue" evidence="2">
    <location>
        <position position="1"/>
    </location>
</feature>
<dbReference type="EMBL" id="CAJOBR010034336">
    <property type="protein sequence ID" value="CAF5006653.1"/>
    <property type="molecule type" value="Genomic_DNA"/>
</dbReference>
<dbReference type="InterPro" id="IPR000195">
    <property type="entry name" value="Rab-GAP-TBC_dom"/>
</dbReference>
<evidence type="ECO:0000259" key="1">
    <source>
        <dbReference type="PROSITE" id="PS50086"/>
    </source>
</evidence>
<dbReference type="Gene3D" id="1.10.10.750">
    <property type="entry name" value="Ypt/Rab-GAP domain of gyp1p, domain 1"/>
    <property type="match status" value="1"/>
</dbReference>
<dbReference type="SUPFAM" id="SSF47923">
    <property type="entry name" value="Ypt/Rab-GAP domain of gyp1p"/>
    <property type="match status" value="1"/>
</dbReference>
<protein>
    <recommendedName>
        <fullName evidence="1">Rab-GAP TBC domain-containing protein</fullName>
    </recommendedName>
</protein>
<gene>
    <name evidence="2" type="ORF">QYT958_LOCUS38679</name>
</gene>
<dbReference type="Proteomes" id="UP000663848">
    <property type="component" value="Unassembled WGS sequence"/>
</dbReference>
<name>A0A822AQ26_9BILA</name>
<dbReference type="Pfam" id="PF00566">
    <property type="entry name" value="RabGAP-TBC"/>
    <property type="match status" value="1"/>
</dbReference>
<accession>A0A822AQ26</accession>
<dbReference type="Gene3D" id="1.10.8.270">
    <property type="entry name" value="putative rabgap domain of human tbc1 domain family member 14 like domains"/>
    <property type="match status" value="1"/>
</dbReference>
<evidence type="ECO:0000313" key="3">
    <source>
        <dbReference type="Proteomes" id="UP000663848"/>
    </source>
</evidence>
<proteinExistence type="predicted"/>
<dbReference type="PANTHER" id="PTHR47219">
    <property type="entry name" value="RAB GTPASE-ACTIVATING PROTEIN 1-LIKE"/>
    <property type="match status" value="1"/>
</dbReference>
<sequence length="189" mass="22807">PVLTHIDKNLKKQIDERERLFLLYESEGKISDIVHDPSQHAPRLSTTDPNCIDHYGFIHEQPTKSLSINERKQIHQEIKRSARWNKMLRKAHHTITRDNEQLRRRMFKGLPGTLRGAFWSRLFDLDEQLRVNKGYYDILKKKAKLSSTYLNQIDLDVHRTYRNHQMFCNRYCMRQKHLFSILAAYRYFH</sequence>
<dbReference type="AlphaFoldDB" id="A0A822AQ26"/>
<comment type="caution">
    <text evidence="2">The sequence shown here is derived from an EMBL/GenBank/DDBJ whole genome shotgun (WGS) entry which is preliminary data.</text>
</comment>
<organism evidence="2 3">
    <name type="scientific">Rotaria socialis</name>
    <dbReference type="NCBI Taxonomy" id="392032"/>
    <lineage>
        <taxon>Eukaryota</taxon>
        <taxon>Metazoa</taxon>
        <taxon>Spiralia</taxon>
        <taxon>Gnathifera</taxon>
        <taxon>Rotifera</taxon>
        <taxon>Eurotatoria</taxon>
        <taxon>Bdelloidea</taxon>
        <taxon>Philodinida</taxon>
        <taxon>Philodinidae</taxon>
        <taxon>Rotaria</taxon>
    </lineage>
</organism>
<dbReference type="GO" id="GO:0005096">
    <property type="term" value="F:GTPase activator activity"/>
    <property type="evidence" value="ECO:0007669"/>
    <property type="project" value="TreeGrafter"/>
</dbReference>
<dbReference type="InterPro" id="IPR050302">
    <property type="entry name" value="Rab_GAP_TBC_domain"/>
</dbReference>
<reference evidence="2" key="1">
    <citation type="submission" date="2021-02" db="EMBL/GenBank/DDBJ databases">
        <authorList>
            <person name="Nowell W R."/>
        </authorList>
    </citation>
    <scope>NUCLEOTIDE SEQUENCE</scope>
</reference>
<dbReference type="InterPro" id="IPR035969">
    <property type="entry name" value="Rab-GAP_TBC_sf"/>
</dbReference>
<dbReference type="GO" id="GO:0031267">
    <property type="term" value="F:small GTPase binding"/>
    <property type="evidence" value="ECO:0007669"/>
    <property type="project" value="TreeGrafter"/>
</dbReference>
<dbReference type="PANTHER" id="PTHR47219:SF25">
    <property type="entry name" value="RAB-GAP TBC DOMAIN-CONTAINING PROTEIN"/>
    <property type="match status" value="1"/>
</dbReference>